<dbReference type="RefSeq" id="WP_344940746.1">
    <property type="nucleotide sequence ID" value="NZ_BAAAZR010000008.1"/>
</dbReference>
<keyword evidence="3" id="KW-1185">Reference proteome</keyword>
<dbReference type="SUPFAM" id="SSF140453">
    <property type="entry name" value="EsxAB dimer-like"/>
    <property type="match status" value="1"/>
</dbReference>
<organism evidence="2 3">
    <name type="scientific">Sphaerisporangium flaviroseum</name>
    <dbReference type="NCBI Taxonomy" id="509199"/>
    <lineage>
        <taxon>Bacteria</taxon>
        <taxon>Bacillati</taxon>
        <taxon>Actinomycetota</taxon>
        <taxon>Actinomycetes</taxon>
        <taxon>Streptosporangiales</taxon>
        <taxon>Streptosporangiaceae</taxon>
        <taxon>Sphaerisporangium</taxon>
    </lineage>
</organism>
<dbReference type="Pfam" id="PF06013">
    <property type="entry name" value="WXG100"/>
    <property type="match status" value="1"/>
</dbReference>
<dbReference type="Gene3D" id="1.10.287.1060">
    <property type="entry name" value="ESAT-6-like"/>
    <property type="match status" value="1"/>
</dbReference>
<feature type="coiled-coil region" evidence="1">
    <location>
        <begin position="63"/>
        <end position="97"/>
    </location>
</feature>
<gene>
    <name evidence="2" type="ORF">GCM10022226_35900</name>
</gene>
<reference evidence="3" key="1">
    <citation type="journal article" date="2019" name="Int. J. Syst. Evol. Microbiol.">
        <title>The Global Catalogue of Microorganisms (GCM) 10K type strain sequencing project: providing services to taxonomists for standard genome sequencing and annotation.</title>
        <authorList>
            <consortium name="The Broad Institute Genomics Platform"/>
            <consortium name="The Broad Institute Genome Sequencing Center for Infectious Disease"/>
            <person name="Wu L."/>
            <person name="Ma J."/>
        </authorList>
    </citation>
    <scope>NUCLEOTIDE SEQUENCE [LARGE SCALE GENOMIC DNA]</scope>
    <source>
        <strain evidence="3">JCM 16908</strain>
    </source>
</reference>
<accession>A0ABP7I8A8</accession>
<sequence length="104" mass="11339">MGQQTAANLPQIVEAAKKTDTAHSLIGSIQTQLQGHVSDLRAGWGGRSGIEFGSVFNAWNRELSVVLAELLRLKENLNKVEAQYRSTEENQAAVARRLTAGINH</sequence>
<evidence type="ECO:0000256" key="1">
    <source>
        <dbReference type="SAM" id="Coils"/>
    </source>
</evidence>
<evidence type="ECO:0008006" key="4">
    <source>
        <dbReference type="Google" id="ProtNLM"/>
    </source>
</evidence>
<dbReference type="InterPro" id="IPR036689">
    <property type="entry name" value="ESAT-6-like_sf"/>
</dbReference>
<comment type="caution">
    <text evidence="2">The sequence shown here is derived from an EMBL/GenBank/DDBJ whole genome shotgun (WGS) entry which is preliminary data.</text>
</comment>
<name>A0ABP7I8A8_9ACTN</name>
<keyword evidence="1" id="KW-0175">Coiled coil</keyword>
<dbReference type="InterPro" id="IPR010310">
    <property type="entry name" value="T7SS_ESAT-6-like"/>
</dbReference>
<protein>
    <recommendedName>
        <fullName evidence="4">ESAT-6-like protein</fullName>
    </recommendedName>
</protein>
<evidence type="ECO:0000313" key="2">
    <source>
        <dbReference type="EMBL" id="GAA3812084.1"/>
    </source>
</evidence>
<dbReference type="Proteomes" id="UP001500888">
    <property type="component" value="Unassembled WGS sequence"/>
</dbReference>
<proteinExistence type="predicted"/>
<dbReference type="EMBL" id="BAAAZR010000008">
    <property type="protein sequence ID" value="GAA3812084.1"/>
    <property type="molecule type" value="Genomic_DNA"/>
</dbReference>
<evidence type="ECO:0000313" key="3">
    <source>
        <dbReference type="Proteomes" id="UP001500888"/>
    </source>
</evidence>